<protein>
    <submittedName>
        <fullName evidence="1">Uncharacterized protein</fullName>
    </submittedName>
</protein>
<gene>
    <name evidence="1" type="ORF">DFH07DRAFT_374178</name>
</gene>
<name>A0AAD7H849_9AGAR</name>
<sequence>MSTFGFMRGMYINHSPQGSTRNRPSHISLMSVPKDRCRWVGVFRAPAHLSTEEFERGFADMAREIATVPAARDNMSWKEVSFANSHFNEEIIALGLPVADRVALLIGEAESYDEMRRVAKDPEVLRIITEARTNIGIGEGSMVFTADVLVTLGKSE</sequence>
<reference evidence="1" key="1">
    <citation type="submission" date="2023-03" db="EMBL/GenBank/DDBJ databases">
        <title>Massive genome expansion in bonnet fungi (Mycena s.s.) driven by repeated elements and novel gene families across ecological guilds.</title>
        <authorList>
            <consortium name="Lawrence Berkeley National Laboratory"/>
            <person name="Harder C.B."/>
            <person name="Miyauchi S."/>
            <person name="Viragh M."/>
            <person name="Kuo A."/>
            <person name="Thoen E."/>
            <person name="Andreopoulos B."/>
            <person name="Lu D."/>
            <person name="Skrede I."/>
            <person name="Drula E."/>
            <person name="Henrissat B."/>
            <person name="Morin E."/>
            <person name="Kohler A."/>
            <person name="Barry K."/>
            <person name="LaButti K."/>
            <person name="Morin E."/>
            <person name="Salamov A."/>
            <person name="Lipzen A."/>
            <person name="Mereny Z."/>
            <person name="Hegedus B."/>
            <person name="Baldrian P."/>
            <person name="Stursova M."/>
            <person name="Weitz H."/>
            <person name="Taylor A."/>
            <person name="Grigoriev I.V."/>
            <person name="Nagy L.G."/>
            <person name="Martin F."/>
            <person name="Kauserud H."/>
        </authorList>
    </citation>
    <scope>NUCLEOTIDE SEQUENCE</scope>
    <source>
        <strain evidence="1">CBHHK188m</strain>
    </source>
</reference>
<keyword evidence="2" id="KW-1185">Reference proteome</keyword>
<proteinExistence type="predicted"/>
<accession>A0AAD7H849</accession>
<dbReference type="Proteomes" id="UP001215280">
    <property type="component" value="Unassembled WGS sequence"/>
</dbReference>
<organism evidence="1 2">
    <name type="scientific">Mycena maculata</name>
    <dbReference type="NCBI Taxonomy" id="230809"/>
    <lineage>
        <taxon>Eukaryota</taxon>
        <taxon>Fungi</taxon>
        <taxon>Dikarya</taxon>
        <taxon>Basidiomycota</taxon>
        <taxon>Agaricomycotina</taxon>
        <taxon>Agaricomycetes</taxon>
        <taxon>Agaricomycetidae</taxon>
        <taxon>Agaricales</taxon>
        <taxon>Marasmiineae</taxon>
        <taxon>Mycenaceae</taxon>
        <taxon>Mycena</taxon>
    </lineage>
</organism>
<dbReference type="EMBL" id="JARJLG010000363">
    <property type="protein sequence ID" value="KAJ7714765.1"/>
    <property type="molecule type" value="Genomic_DNA"/>
</dbReference>
<evidence type="ECO:0000313" key="2">
    <source>
        <dbReference type="Proteomes" id="UP001215280"/>
    </source>
</evidence>
<evidence type="ECO:0000313" key="1">
    <source>
        <dbReference type="EMBL" id="KAJ7714765.1"/>
    </source>
</evidence>
<comment type="caution">
    <text evidence="1">The sequence shown here is derived from an EMBL/GenBank/DDBJ whole genome shotgun (WGS) entry which is preliminary data.</text>
</comment>
<dbReference type="AlphaFoldDB" id="A0AAD7H849"/>